<dbReference type="Proteomes" id="UP000059680">
    <property type="component" value="Chromosome 11"/>
</dbReference>
<reference evidence="2 3" key="2">
    <citation type="journal article" date="2013" name="Plant Cell Physiol.">
        <title>Rice Annotation Project Database (RAP-DB): an integrative and interactive database for rice genomics.</title>
        <authorList>
            <person name="Sakai H."/>
            <person name="Lee S.S."/>
            <person name="Tanaka T."/>
            <person name="Numa H."/>
            <person name="Kim J."/>
            <person name="Kawahara Y."/>
            <person name="Wakimoto H."/>
            <person name="Yang C.C."/>
            <person name="Iwamoto M."/>
            <person name="Abe T."/>
            <person name="Yamada Y."/>
            <person name="Muto A."/>
            <person name="Inokuchi H."/>
            <person name="Ikemura T."/>
            <person name="Matsumoto T."/>
            <person name="Sasaki T."/>
            <person name="Itoh T."/>
        </authorList>
    </citation>
    <scope>NUCLEOTIDE SEQUENCE [LARGE SCALE GENOMIC DNA]</scope>
    <source>
        <strain evidence="3">cv. Nipponbare</strain>
    </source>
</reference>
<dbReference type="PaxDb" id="39947-A0A0P0Y2J7"/>
<keyword evidence="3" id="KW-1185">Reference proteome</keyword>
<proteinExistence type="predicted"/>
<dbReference type="EMBL" id="AP014967">
    <property type="protein sequence ID" value="BAT13953.1"/>
    <property type="molecule type" value="Genomic_DNA"/>
</dbReference>
<organism evidence="2 3">
    <name type="scientific">Oryza sativa subsp. japonica</name>
    <name type="common">Rice</name>
    <dbReference type="NCBI Taxonomy" id="39947"/>
    <lineage>
        <taxon>Eukaryota</taxon>
        <taxon>Viridiplantae</taxon>
        <taxon>Streptophyta</taxon>
        <taxon>Embryophyta</taxon>
        <taxon>Tracheophyta</taxon>
        <taxon>Spermatophyta</taxon>
        <taxon>Magnoliopsida</taxon>
        <taxon>Liliopsida</taxon>
        <taxon>Poales</taxon>
        <taxon>Poaceae</taxon>
        <taxon>BOP clade</taxon>
        <taxon>Oryzoideae</taxon>
        <taxon>Oryzeae</taxon>
        <taxon>Oryzinae</taxon>
        <taxon>Oryza</taxon>
        <taxon>Oryza sativa</taxon>
    </lineage>
</organism>
<evidence type="ECO:0000313" key="3">
    <source>
        <dbReference type="Proteomes" id="UP000059680"/>
    </source>
</evidence>
<protein>
    <submittedName>
        <fullName evidence="2">Os11g0461066 protein</fullName>
    </submittedName>
</protein>
<reference evidence="3" key="1">
    <citation type="journal article" date="2005" name="Nature">
        <title>The map-based sequence of the rice genome.</title>
        <authorList>
            <consortium name="International rice genome sequencing project (IRGSP)"/>
            <person name="Matsumoto T."/>
            <person name="Wu J."/>
            <person name="Kanamori H."/>
            <person name="Katayose Y."/>
            <person name="Fujisawa M."/>
            <person name="Namiki N."/>
            <person name="Mizuno H."/>
            <person name="Yamamoto K."/>
            <person name="Antonio B.A."/>
            <person name="Baba T."/>
            <person name="Sakata K."/>
            <person name="Nagamura Y."/>
            <person name="Aoki H."/>
            <person name="Arikawa K."/>
            <person name="Arita K."/>
            <person name="Bito T."/>
            <person name="Chiden Y."/>
            <person name="Fujitsuka N."/>
            <person name="Fukunaka R."/>
            <person name="Hamada M."/>
            <person name="Harada C."/>
            <person name="Hayashi A."/>
            <person name="Hijishita S."/>
            <person name="Honda M."/>
            <person name="Hosokawa S."/>
            <person name="Ichikawa Y."/>
            <person name="Idonuma A."/>
            <person name="Iijima M."/>
            <person name="Ikeda M."/>
            <person name="Ikeno M."/>
            <person name="Ito K."/>
            <person name="Ito S."/>
            <person name="Ito T."/>
            <person name="Ito Y."/>
            <person name="Ito Y."/>
            <person name="Iwabuchi A."/>
            <person name="Kamiya K."/>
            <person name="Karasawa W."/>
            <person name="Kurita K."/>
            <person name="Katagiri S."/>
            <person name="Kikuta A."/>
            <person name="Kobayashi H."/>
            <person name="Kobayashi N."/>
            <person name="Machita K."/>
            <person name="Maehara T."/>
            <person name="Masukawa M."/>
            <person name="Mizubayashi T."/>
            <person name="Mukai Y."/>
            <person name="Nagasaki H."/>
            <person name="Nagata Y."/>
            <person name="Naito S."/>
            <person name="Nakashima M."/>
            <person name="Nakama Y."/>
            <person name="Nakamichi Y."/>
            <person name="Nakamura M."/>
            <person name="Meguro A."/>
            <person name="Negishi M."/>
            <person name="Ohta I."/>
            <person name="Ohta T."/>
            <person name="Okamoto M."/>
            <person name="Ono N."/>
            <person name="Saji S."/>
            <person name="Sakaguchi M."/>
            <person name="Sakai K."/>
            <person name="Shibata M."/>
            <person name="Shimokawa T."/>
            <person name="Song J."/>
            <person name="Takazaki Y."/>
            <person name="Terasawa K."/>
            <person name="Tsugane M."/>
            <person name="Tsuji K."/>
            <person name="Ueda S."/>
            <person name="Waki K."/>
            <person name="Yamagata H."/>
            <person name="Yamamoto M."/>
            <person name="Yamamoto S."/>
            <person name="Yamane H."/>
            <person name="Yoshiki S."/>
            <person name="Yoshihara R."/>
            <person name="Yukawa K."/>
            <person name="Zhong H."/>
            <person name="Yano M."/>
            <person name="Yuan Q."/>
            <person name="Ouyang S."/>
            <person name="Liu J."/>
            <person name="Jones K.M."/>
            <person name="Gansberger K."/>
            <person name="Moffat K."/>
            <person name="Hill J."/>
            <person name="Bera J."/>
            <person name="Fadrosh D."/>
            <person name="Jin S."/>
            <person name="Johri S."/>
            <person name="Kim M."/>
            <person name="Overton L."/>
            <person name="Reardon M."/>
            <person name="Tsitrin T."/>
            <person name="Vuong H."/>
            <person name="Weaver B."/>
            <person name="Ciecko A."/>
            <person name="Tallon L."/>
            <person name="Jackson J."/>
            <person name="Pai G."/>
            <person name="Aken S.V."/>
            <person name="Utterback T."/>
            <person name="Reidmuller S."/>
            <person name="Feldblyum T."/>
            <person name="Hsiao J."/>
            <person name="Zismann V."/>
            <person name="Iobst S."/>
            <person name="de Vazeille A.R."/>
            <person name="Buell C.R."/>
            <person name="Ying K."/>
            <person name="Li Y."/>
            <person name="Lu T."/>
            <person name="Huang Y."/>
            <person name="Zhao Q."/>
            <person name="Feng Q."/>
            <person name="Zhang L."/>
            <person name="Zhu J."/>
            <person name="Weng Q."/>
            <person name="Mu J."/>
            <person name="Lu Y."/>
            <person name="Fan D."/>
            <person name="Liu Y."/>
            <person name="Guan J."/>
            <person name="Zhang Y."/>
            <person name="Yu S."/>
            <person name="Liu X."/>
            <person name="Zhang Y."/>
            <person name="Hong G."/>
            <person name="Han B."/>
            <person name="Choisne N."/>
            <person name="Demange N."/>
            <person name="Orjeda G."/>
            <person name="Samain S."/>
            <person name="Cattolico L."/>
            <person name="Pelletier E."/>
            <person name="Couloux A."/>
            <person name="Segurens B."/>
            <person name="Wincker P."/>
            <person name="D'Hont A."/>
            <person name="Scarpelli C."/>
            <person name="Weissenbach J."/>
            <person name="Salanoubat M."/>
            <person name="Quetier F."/>
            <person name="Yu Y."/>
            <person name="Kim H.R."/>
            <person name="Rambo T."/>
            <person name="Currie J."/>
            <person name="Collura K."/>
            <person name="Luo M."/>
            <person name="Yang T."/>
            <person name="Ammiraju J.S.S."/>
            <person name="Engler F."/>
            <person name="Soderlund C."/>
            <person name="Wing R.A."/>
            <person name="Palmer L.E."/>
            <person name="de la Bastide M."/>
            <person name="Spiegel L."/>
            <person name="Nascimento L."/>
            <person name="Zutavern T."/>
            <person name="O'Shaughnessy A."/>
            <person name="Dike S."/>
            <person name="Dedhia N."/>
            <person name="Preston R."/>
            <person name="Balija V."/>
            <person name="McCombie W.R."/>
            <person name="Chow T."/>
            <person name="Chen H."/>
            <person name="Chung M."/>
            <person name="Chen C."/>
            <person name="Shaw J."/>
            <person name="Wu H."/>
            <person name="Hsiao K."/>
            <person name="Chao Y."/>
            <person name="Chu M."/>
            <person name="Cheng C."/>
            <person name="Hour A."/>
            <person name="Lee P."/>
            <person name="Lin S."/>
            <person name="Lin Y."/>
            <person name="Liou J."/>
            <person name="Liu S."/>
            <person name="Hsing Y."/>
            <person name="Raghuvanshi S."/>
            <person name="Mohanty A."/>
            <person name="Bharti A.K."/>
            <person name="Gaur A."/>
            <person name="Gupta V."/>
            <person name="Kumar D."/>
            <person name="Ravi V."/>
            <person name="Vij S."/>
            <person name="Kapur A."/>
            <person name="Khurana P."/>
            <person name="Khurana P."/>
            <person name="Khurana J.P."/>
            <person name="Tyagi A.K."/>
            <person name="Gaikwad K."/>
            <person name="Singh A."/>
            <person name="Dalal V."/>
            <person name="Srivastava S."/>
            <person name="Dixit A."/>
            <person name="Pal A.K."/>
            <person name="Ghazi I.A."/>
            <person name="Yadav M."/>
            <person name="Pandit A."/>
            <person name="Bhargava A."/>
            <person name="Sureshbabu K."/>
            <person name="Batra K."/>
            <person name="Sharma T.R."/>
            <person name="Mohapatra T."/>
            <person name="Singh N.K."/>
            <person name="Messing J."/>
            <person name="Nelson A.B."/>
            <person name="Fuks G."/>
            <person name="Kavchok S."/>
            <person name="Keizer G."/>
            <person name="Linton E."/>
            <person name="Llaca V."/>
            <person name="Song R."/>
            <person name="Tanyolac B."/>
            <person name="Young S."/>
            <person name="Ho-Il K."/>
            <person name="Hahn J.H."/>
            <person name="Sangsakoo G."/>
            <person name="Vanavichit A."/>
            <person name="de Mattos Luiz.A.T."/>
            <person name="Zimmer P.D."/>
            <person name="Malone G."/>
            <person name="Dellagostin O."/>
            <person name="de Oliveira A.C."/>
            <person name="Bevan M."/>
            <person name="Bancroft I."/>
            <person name="Minx P."/>
            <person name="Cordum H."/>
            <person name="Wilson R."/>
            <person name="Cheng Z."/>
            <person name="Jin W."/>
            <person name="Jiang J."/>
            <person name="Leong S.A."/>
            <person name="Iwama H."/>
            <person name="Gojobori T."/>
            <person name="Itoh T."/>
            <person name="Niimura Y."/>
            <person name="Fujii Y."/>
            <person name="Habara T."/>
            <person name="Sakai H."/>
            <person name="Sato Y."/>
            <person name="Wilson G."/>
            <person name="Kumar K."/>
            <person name="McCouch S."/>
            <person name="Juretic N."/>
            <person name="Hoen D."/>
            <person name="Wright S."/>
            <person name="Bruskiewich R."/>
            <person name="Bureau T."/>
            <person name="Miyao A."/>
            <person name="Hirochika H."/>
            <person name="Nishikawa T."/>
            <person name="Kadowaki K."/>
            <person name="Sugiura M."/>
            <person name="Burr B."/>
            <person name="Sasaki T."/>
        </authorList>
    </citation>
    <scope>NUCLEOTIDE SEQUENCE [LARGE SCALE GENOMIC DNA]</scope>
    <source>
        <strain evidence="3">cv. Nipponbare</strain>
    </source>
</reference>
<sequence>MNVNENERTNVNEPTNVNENERTNVNDNKVNERELERCRTNVNEPTNMNVKCNYRKDVVGVVPQAGLVELALEGIRPGK</sequence>
<name>A0A0P0Y2J7_ORYSJ</name>
<accession>A0A0P0Y2J7</accession>
<dbReference type="AlphaFoldDB" id="A0A0P0Y2J7"/>
<evidence type="ECO:0000313" key="2">
    <source>
        <dbReference type="EMBL" id="BAT13953.1"/>
    </source>
</evidence>
<feature type="compositionally biased region" description="Basic and acidic residues" evidence="1">
    <location>
        <begin position="1"/>
        <end position="10"/>
    </location>
</feature>
<reference evidence="2 3" key="3">
    <citation type="journal article" date="2013" name="Rice">
        <title>Improvement of the Oryza sativa Nipponbare reference genome using next generation sequence and optical map data.</title>
        <authorList>
            <person name="Kawahara Y."/>
            <person name="de la Bastide M."/>
            <person name="Hamilton J.P."/>
            <person name="Kanamori H."/>
            <person name="McCombie W.R."/>
            <person name="Ouyang S."/>
            <person name="Schwartz D.C."/>
            <person name="Tanaka T."/>
            <person name="Wu J."/>
            <person name="Zhou S."/>
            <person name="Childs K.L."/>
            <person name="Davidson R.M."/>
            <person name="Lin H."/>
            <person name="Quesada-Ocampo L."/>
            <person name="Vaillancourt B."/>
            <person name="Sakai H."/>
            <person name="Lee S.S."/>
            <person name="Kim J."/>
            <person name="Numa H."/>
            <person name="Itoh T."/>
            <person name="Buell C.R."/>
            <person name="Matsumoto T."/>
        </authorList>
    </citation>
    <scope>NUCLEOTIDE SEQUENCE [LARGE SCALE GENOMIC DNA]</scope>
    <source>
        <strain evidence="3">cv. Nipponbare</strain>
    </source>
</reference>
<evidence type="ECO:0000256" key="1">
    <source>
        <dbReference type="SAM" id="MobiDB-lite"/>
    </source>
</evidence>
<dbReference type="InParanoid" id="A0A0P0Y2J7"/>
<feature type="region of interest" description="Disordered" evidence="1">
    <location>
        <begin position="1"/>
        <end position="37"/>
    </location>
</feature>
<gene>
    <name evidence="2" type="ordered locus">Os11g0461066</name>
    <name evidence="2" type="ORF">OSNPB_110461066</name>
</gene>
<feature type="compositionally biased region" description="Basic and acidic residues" evidence="1">
    <location>
        <begin position="19"/>
        <end position="37"/>
    </location>
</feature>